<dbReference type="AlphaFoldDB" id="A0A1P8K5R1"/>
<organism evidence="2 3">
    <name type="scientific">Rhodoferax saidenbachensis</name>
    <dbReference type="NCBI Taxonomy" id="1484693"/>
    <lineage>
        <taxon>Bacteria</taxon>
        <taxon>Pseudomonadati</taxon>
        <taxon>Pseudomonadota</taxon>
        <taxon>Betaproteobacteria</taxon>
        <taxon>Burkholderiales</taxon>
        <taxon>Comamonadaceae</taxon>
        <taxon>Rhodoferax</taxon>
    </lineage>
</organism>
<feature type="signal peptide" evidence="1">
    <location>
        <begin position="1"/>
        <end position="22"/>
    </location>
</feature>
<sequence length="167" mass="17363">MLRHGLVVAASALLLACSPALNWREVPLGGAAVMLPCKPDQAQRTVAMGGRDVVLSMAGCEAAGALFAVSHVQAANAAHAATLLTEWRAASLQAMRSSTATELPALVGAGRAPALSLAAQGQRPDGTAVQARLAWWLVGDAVFHMAVYADRLTPDMSETLVSEPRRL</sequence>
<dbReference type="PROSITE" id="PS51257">
    <property type="entry name" value="PROKAR_LIPOPROTEIN"/>
    <property type="match status" value="1"/>
</dbReference>
<dbReference type="EMBL" id="CP019239">
    <property type="protein sequence ID" value="APW41365.1"/>
    <property type="molecule type" value="Genomic_DNA"/>
</dbReference>
<proteinExistence type="predicted"/>
<keyword evidence="3" id="KW-1185">Reference proteome</keyword>
<evidence type="ECO:0000256" key="1">
    <source>
        <dbReference type="SAM" id="SignalP"/>
    </source>
</evidence>
<dbReference type="RefSeq" id="WP_029708133.1">
    <property type="nucleotide sequence ID" value="NZ_CP019239.1"/>
</dbReference>
<evidence type="ECO:0000313" key="3">
    <source>
        <dbReference type="Proteomes" id="UP000186110"/>
    </source>
</evidence>
<dbReference type="KEGG" id="rsb:RS694_01585"/>
<accession>A0A1P8K5R1</accession>
<gene>
    <name evidence="2" type="ORF">RS694_01585</name>
</gene>
<evidence type="ECO:0000313" key="2">
    <source>
        <dbReference type="EMBL" id="APW41365.1"/>
    </source>
</evidence>
<keyword evidence="1" id="KW-0732">Signal</keyword>
<protein>
    <submittedName>
        <fullName evidence="2">Uncharacterized protein</fullName>
    </submittedName>
</protein>
<dbReference type="STRING" id="1484693.RS694_01585"/>
<reference evidence="2 3" key="1">
    <citation type="submission" date="2017-01" db="EMBL/GenBank/DDBJ databases">
        <authorList>
            <person name="Mah S.A."/>
            <person name="Swanson W.J."/>
            <person name="Moy G.W."/>
            <person name="Vacquier V.D."/>
        </authorList>
    </citation>
    <scope>NUCLEOTIDE SEQUENCE [LARGE SCALE GENOMIC DNA]</scope>
    <source>
        <strain evidence="2 3">DSM 22694</strain>
    </source>
</reference>
<dbReference type="eggNOG" id="ENOG50335NT">
    <property type="taxonomic scope" value="Bacteria"/>
</dbReference>
<dbReference type="Proteomes" id="UP000186110">
    <property type="component" value="Chromosome"/>
</dbReference>
<feature type="chain" id="PRO_5010173420" evidence="1">
    <location>
        <begin position="23"/>
        <end position="167"/>
    </location>
</feature>
<name>A0A1P8K5R1_9BURK</name>